<keyword evidence="4" id="KW-0963">Cytoplasm</keyword>
<keyword evidence="6" id="KW-0539">Nucleus</keyword>
<gene>
    <name evidence="10" type="ORF">AWRI3578_g3626</name>
</gene>
<comment type="caution">
    <text evidence="10">The sequence shown here is derived from an EMBL/GenBank/DDBJ whole genome shotgun (WGS) entry which is preliminary data.</text>
</comment>
<protein>
    <submittedName>
        <fullName evidence="10">Proteasome subunit alpha type-2</fullName>
    </submittedName>
</protein>
<evidence type="ECO:0000313" key="11">
    <source>
        <dbReference type="Proteomes" id="UP000095605"/>
    </source>
</evidence>
<dbReference type="GO" id="GO:0019773">
    <property type="term" value="C:proteasome core complex, alpha-subunit complex"/>
    <property type="evidence" value="ECO:0007669"/>
    <property type="project" value="UniProtKB-UniRule"/>
</dbReference>
<dbReference type="Pfam" id="PF00227">
    <property type="entry name" value="Proteasome"/>
    <property type="match status" value="1"/>
</dbReference>
<comment type="function">
    <text evidence="1">The proteasome degrades poly-ubiquitinated proteins in the cytoplasm and in the nucleus. It is essential for the regulated turnover of proteins and for the removal of misfolded proteins. The proteasome is a multicatalytic proteinase complex that is characterized by its ability to cleave peptides with Arg, Phe, Tyr, Leu, and Glu adjacent to the leaving group at neutral or slightly basic pH. It has an ATP-dependent proteolytic activity.</text>
</comment>
<evidence type="ECO:0000256" key="5">
    <source>
        <dbReference type="ARBA" id="ARBA00022942"/>
    </source>
</evidence>
<dbReference type="Pfam" id="PF10584">
    <property type="entry name" value="Proteasome_A_N"/>
    <property type="match status" value="1"/>
</dbReference>
<evidence type="ECO:0000259" key="9">
    <source>
        <dbReference type="PROSITE" id="PS00388"/>
    </source>
</evidence>
<dbReference type="GO" id="GO:0043161">
    <property type="term" value="P:proteasome-mediated ubiquitin-dependent protein catabolic process"/>
    <property type="evidence" value="ECO:0007669"/>
    <property type="project" value="UniProtKB-ARBA"/>
</dbReference>
<evidence type="ECO:0000256" key="6">
    <source>
        <dbReference type="ARBA" id="ARBA00023242"/>
    </source>
</evidence>
<dbReference type="InterPro" id="IPR000426">
    <property type="entry name" value="Proteasome_asu_N"/>
</dbReference>
<keyword evidence="5 8" id="KW-0647">Proteasome</keyword>
<dbReference type="Proteomes" id="UP000095605">
    <property type="component" value="Unassembled WGS sequence"/>
</dbReference>
<dbReference type="InterPro" id="IPR023332">
    <property type="entry name" value="Proteasome_alpha-type"/>
</dbReference>
<sequence length="250" mass="27444">MSDRYAFSLTTFSPSGKLGQIDYALQAVKNGVTAIGIKANNGIVLATEKKTDSPLVINDTITKIESLSPDIGVVYAGMGPDFRVIVDKARKLVISNYKAKYGEYPPVKILVAQVASIMQDATQSGGVRPFGLSLLIGGYDEHNKYQLYQVDPSGSYYPWKATSIGKGSVAAKTFLEKRWNDELELEDALHILLLTLKESFEGEFKGENIEISIIGDENPELLGFTGDKKAKSPRFRTLSTQEINDRLDAL</sequence>
<organism evidence="10 11">
    <name type="scientific">Hanseniaspora opuntiae</name>
    <dbReference type="NCBI Taxonomy" id="211096"/>
    <lineage>
        <taxon>Eukaryota</taxon>
        <taxon>Fungi</taxon>
        <taxon>Dikarya</taxon>
        <taxon>Ascomycota</taxon>
        <taxon>Saccharomycotina</taxon>
        <taxon>Saccharomycetes</taxon>
        <taxon>Saccharomycodales</taxon>
        <taxon>Saccharomycodaceae</taxon>
        <taxon>Hanseniaspora</taxon>
    </lineage>
</organism>
<comment type="subcellular location">
    <subcellularLocation>
        <location evidence="3">Cytoplasm</location>
    </subcellularLocation>
    <subcellularLocation>
        <location evidence="2">Nucleus</location>
    </subcellularLocation>
</comment>
<dbReference type="SMART" id="SM00948">
    <property type="entry name" value="Proteasome_A_N"/>
    <property type="match status" value="1"/>
</dbReference>
<dbReference type="Gene3D" id="3.60.20.10">
    <property type="entry name" value="Glutamine Phosphoribosylpyrophosphate, subunit 1, domain 1"/>
    <property type="match status" value="1"/>
</dbReference>
<dbReference type="SUPFAM" id="SSF56235">
    <property type="entry name" value="N-terminal nucleophile aminohydrolases (Ntn hydrolases)"/>
    <property type="match status" value="1"/>
</dbReference>
<evidence type="ECO:0000256" key="2">
    <source>
        <dbReference type="ARBA" id="ARBA00004123"/>
    </source>
</evidence>
<feature type="domain" description="Proteasome alpha-type subunits" evidence="9">
    <location>
        <begin position="5"/>
        <end position="27"/>
    </location>
</feature>
<dbReference type="InterPro" id="IPR029055">
    <property type="entry name" value="Ntn_hydrolases_N"/>
</dbReference>
<dbReference type="InterPro" id="IPR001353">
    <property type="entry name" value="Proteasome_sua/b"/>
</dbReference>
<dbReference type="GO" id="GO:0005634">
    <property type="term" value="C:nucleus"/>
    <property type="evidence" value="ECO:0007669"/>
    <property type="project" value="UniProtKB-SubCell"/>
</dbReference>
<dbReference type="EMBL" id="LPNL01000008">
    <property type="protein sequence ID" value="OEJ82591.1"/>
    <property type="molecule type" value="Genomic_DNA"/>
</dbReference>
<evidence type="ECO:0000256" key="8">
    <source>
        <dbReference type="PROSITE-ProRule" id="PRU00808"/>
    </source>
</evidence>
<dbReference type="OrthoDB" id="431557at2759"/>
<evidence type="ECO:0000256" key="3">
    <source>
        <dbReference type="ARBA" id="ARBA00004496"/>
    </source>
</evidence>
<keyword evidence="11" id="KW-1185">Reference proteome</keyword>
<dbReference type="PROSITE" id="PS51475">
    <property type="entry name" value="PROTEASOME_ALPHA_2"/>
    <property type="match status" value="1"/>
</dbReference>
<comment type="similarity">
    <text evidence="8">Belongs to the peptidase T1A family.</text>
</comment>
<evidence type="ECO:0000256" key="7">
    <source>
        <dbReference type="ARBA" id="ARBA00026071"/>
    </source>
</evidence>
<dbReference type="AlphaFoldDB" id="A0A1E5R6T1"/>
<name>A0A1E5R6T1_9ASCO</name>
<dbReference type="PROSITE" id="PS00388">
    <property type="entry name" value="PROTEASOME_ALPHA_1"/>
    <property type="match status" value="1"/>
</dbReference>
<evidence type="ECO:0000256" key="1">
    <source>
        <dbReference type="ARBA" id="ARBA00003542"/>
    </source>
</evidence>
<proteinExistence type="inferred from homology"/>
<evidence type="ECO:0000256" key="4">
    <source>
        <dbReference type="ARBA" id="ARBA00022490"/>
    </source>
</evidence>
<dbReference type="InterPro" id="IPR050115">
    <property type="entry name" value="Proteasome_alpha"/>
</dbReference>
<dbReference type="GO" id="GO:0010499">
    <property type="term" value="P:proteasomal ubiquitin-independent protein catabolic process"/>
    <property type="evidence" value="ECO:0007669"/>
    <property type="project" value="UniProtKB-ARBA"/>
</dbReference>
<dbReference type="FunFam" id="3.60.20.10:FF:000048">
    <property type="entry name" value="Proteasome subunit alpha type-2"/>
    <property type="match status" value="1"/>
</dbReference>
<comment type="subunit">
    <text evidence="7">The 26S proteasome consists of a 20S proteasome core and two 19S regulatory subunits. The 20S proteasome core is composed of 28 subunits that are arranged in four stacked rings, resulting in a barrel-shaped structure. The two end rings are each formed by seven alpha subunits, and the two central rings are each formed by seven beta subunits. The catalytic chamber with the active sites is on the inside of the barrel.</text>
</comment>
<dbReference type="PANTHER" id="PTHR11599">
    <property type="entry name" value="PROTEASOME SUBUNIT ALPHA/BETA"/>
    <property type="match status" value="1"/>
</dbReference>
<evidence type="ECO:0000313" key="10">
    <source>
        <dbReference type="EMBL" id="OEJ82591.1"/>
    </source>
</evidence>
<dbReference type="CDD" id="cd03750">
    <property type="entry name" value="proteasome_alpha_type_2"/>
    <property type="match status" value="1"/>
</dbReference>
<dbReference type="GO" id="GO:0005737">
    <property type="term" value="C:cytoplasm"/>
    <property type="evidence" value="ECO:0007669"/>
    <property type="project" value="UniProtKB-SubCell"/>
</dbReference>
<reference evidence="11" key="1">
    <citation type="journal article" date="2016" name="Genome Announc.">
        <title>Genome sequences of three species of Hanseniaspora isolated from spontaneous wine fermentations.</title>
        <authorList>
            <person name="Sternes P.R."/>
            <person name="Lee D."/>
            <person name="Kutyna D.R."/>
            <person name="Borneman A.R."/>
        </authorList>
    </citation>
    <scope>NUCLEOTIDE SEQUENCE [LARGE SCALE GENOMIC DNA]</scope>
    <source>
        <strain evidence="11">AWRI3578</strain>
    </source>
</reference>
<accession>A0A1E5R6T1</accession>